<keyword evidence="1" id="KW-1133">Transmembrane helix</keyword>
<feature type="transmembrane region" description="Helical" evidence="1">
    <location>
        <begin position="256"/>
        <end position="283"/>
    </location>
</feature>
<protein>
    <submittedName>
        <fullName evidence="2">Uncharacterized protein</fullName>
    </submittedName>
</protein>
<comment type="caution">
    <text evidence="2">The sequence shown here is derived from an EMBL/GenBank/DDBJ whole genome shotgun (WGS) entry which is preliminary data.</text>
</comment>
<sequence>MKTEICNSFSHGFVLTEQELQRIHNLMLEQIELVSNNIKSTCQLKLKNGSIAELDSLDEIFLLDNVGATAIKRLSLTVADDTNYSSCQASLEFRDADFENKTESIEYRIIGKDRRWVSITTSKLEERIYRIRRFAINQLIQNKVRYVLFSVIFTVATMIFGFLAIRERHQNLIEPLNSIENQWKEGTIVDPVEVILLIEKAKIQAETEILSTIPLFYLVMLPLPVILIMFVWQYCFPPYNFCWGEYLGIFDRKRNLGIFLSMTIIFIMAVSIISKGVTLLFSIGN</sequence>
<name>A0A6B3NP27_9CYAN</name>
<dbReference type="EMBL" id="JAAHFQ010001009">
    <property type="protein sequence ID" value="NER31974.1"/>
    <property type="molecule type" value="Genomic_DNA"/>
</dbReference>
<keyword evidence="1" id="KW-0812">Transmembrane</keyword>
<feature type="transmembrane region" description="Helical" evidence="1">
    <location>
        <begin position="215"/>
        <end position="235"/>
    </location>
</feature>
<accession>A0A6B3NP27</accession>
<dbReference type="AlphaFoldDB" id="A0A6B3NP27"/>
<organism evidence="2">
    <name type="scientific">Symploca sp. SIO1C4</name>
    <dbReference type="NCBI Taxonomy" id="2607765"/>
    <lineage>
        <taxon>Bacteria</taxon>
        <taxon>Bacillati</taxon>
        <taxon>Cyanobacteriota</taxon>
        <taxon>Cyanophyceae</taxon>
        <taxon>Coleofasciculales</taxon>
        <taxon>Coleofasciculaceae</taxon>
        <taxon>Symploca</taxon>
    </lineage>
</organism>
<feature type="transmembrane region" description="Helical" evidence="1">
    <location>
        <begin position="146"/>
        <end position="165"/>
    </location>
</feature>
<evidence type="ECO:0000256" key="1">
    <source>
        <dbReference type="SAM" id="Phobius"/>
    </source>
</evidence>
<gene>
    <name evidence="2" type="ORF">F6J89_31300</name>
</gene>
<keyword evidence="1" id="KW-0472">Membrane</keyword>
<evidence type="ECO:0000313" key="2">
    <source>
        <dbReference type="EMBL" id="NER31974.1"/>
    </source>
</evidence>
<proteinExistence type="predicted"/>
<reference evidence="2" key="1">
    <citation type="submission" date="2019-11" db="EMBL/GenBank/DDBJ databases">
        <title>Genomic insights into an expanded diversity of filamentous marine cyanobacteria reveals the extraordinary biosynthetic potential of Moorea and Okeania.</title>
        <authorList>
            <person name="Ferreira Leao T."/>
            <person name="Wang M."/>
            <person name="Moss N."/>
            <person name="Da Silva R."/>
            <person name="Sanders J."/>
            <person name="Nurk S."/>
            <person name="Gurevich A."/>
            <person name="Humphrey G."/>
            <person name="Reher R."/>
            <person name="Zhu Q."/>
            <person name="Belda-Ferre P."/>
            <person name="Glukhov E."/>
            <person name="Rex R."/>
            <person name="Dorrestein P.C."/>
            <person name="Knight R."/>
            <person name="Pevzner P."/>
            <person name="Gerwick W.H."/>
            <person name="Gerwick L."/>
        </authorList>
    </citation>
    <scope>NUCLEOTIDE SEQUENCE</scope>
    <source>
        <strain evidence="2">SIO1C4</strain>
    </source>
</reference>